<sequence>MNTSATTNALAAPKGAQDDQVGTGTALDRVVAAMEEDIVLGKLHPRERLIEEELCARFGVTRHILRQVFTELSRMGIVERIPNRGALVRAFSTRDVEQLYSLREMLETSAAAQIEFPVKPEDLEELTAIQSDHDHAIEQEDLVEVFRSNQRFHSKLFDLCGNAYLAEAIKTYAQRAHGIRFHVLISPAKRRKARDEHHMMIDAITRQDRGALIDLCRGHLPPSKNAYLRTFGTLID</sequence>
<dbReference type="CDD" id="cd07377">
    <property type="entry name" value="WHTH_GntR"/>
    <property type="match status" value="1"/>
</dbReference>
<name>A0ABT3ZBV1_9HYPH</name>
<comment type="caution">
    <text evidence="6">The sequence shown here is derived from an EMBL/GenBank/DDBJ whole genome shotgun (WGS) entry which is preliminary data.</text>
</comment>
<gene>
    <name evidence="6" type="ORF">OEG84_16570</name>
</gene>
<evidence type="ECO:0000259" key="5">
    <source>
        <dbReference type="PROSITE" id="PS50949"/>
    </source>
</evidence>
<keyword evidence="3" id="KW-0804">Transcription</keyword>
<dbReference type="PANTHER" id="PTHR43537">
    <property type="entry name" value="TRANSCRIPTIONAL REGULATOR, GNTR FAMILY"/>
    <property type="match status" value="1"/>
</dbReference>
<dbReference type="InterPro" id="IPR011711">
    <property type="entry name" value="GntR_C"/>
</dbReference>
<keyword evidence="1" id="KW-0805">Transcription regulation</keyword>
<dbReference type="InterPro" id="IPR036390">
    <property type="entry name" value="WH_DNA-bd_sf"/>
</dbReference>
<dbReference type="RefSeq" id="WP_267654780.1">
    <property type="nucleotide sequence ID" value="NZ_JAOVZR010000001.1"/>
</dbReference>
<dbReference type="SUPFAM" id="SSF46785">
    <property type="entry name" value="Winged helix' DNA-binding domain"/>
    <property type="match status" value="1"/>
</dbReference>
<protein>
    <submittedName>
        <fullName evidence="6">GntR family transcriptional regulator</fullName>
    </submittedName>
</protein>
<keyword evidence="7" id="KW-1185">Reference proteome</keyword>
<accession>A0ABT3ZBV1</accession>
<reference evidence="6" key="1">
    <citation type="submission" date="2022-10" db="EMBL/GenBank/DDBJ databases">
        <title>Hoeflea sp. G2-23, isolated from marine algae.</title>
        <authorList>
            <person name="Kristyanto S."/>
            <person name="Kim J.M."/>
            <person name="Jeon C.O."/>
        </authorList>
    </citation>
    <scope>NUCLEOTIDE SEQUENCE</scope>
    <source>
        <strain evidence="6">G2-23</strain>
    </source>
</reference>
<proteinExistence type="predicted"/>
<dbReference type="Pfam" id="PF07729">
    <property type="entry name" value="FCD"/>
    <property type="match status" value="1"/>
</dbReference>
<dbReference type="PROSITE" id="PS50949">
    <property type="entry name" value="HTH_GNTR"/>
    <property type="match status" value="1"/>
</dbReference>
<dbReference type="EMBL" id="JAOVZR010000001">
    <property type="protein sequence ID" value="MCY0149278.1"/>
    <property type="molecule type" value="Genomic_DNA"/>
</dbReference>
<dbReference type="Proteomes" id="UP001073227">
    <property type="component" value="Unassembled WGS sequence"/>
</dbReference>
<dbReference type="PANTHER" id="PTHR43537:SF49">
    <property type="entry name" value="TRANSCRIPTIONAL REGULATORY PROTEIN"/>
    <property type="match status" value="1"/>
</dbReference>
<dbReference type="Pfam" id="PF00392">
    <property type="entry name" value="GntR"/>
    <property type="match status" value="1"/>
</dbReference>
<dbReference type="SMART" id="SM00895">
    <property type="entry name" value="FCD"/>
    <property type="match status" value="1"/>
</dbReference>
<feature type="domain" description="HTH gntR-type" evidence="5">
    <location>
        <begin position="24"/>
        <end position="91"/>
    </location>
</feature>
<evidence type="ECO:0000256" key="1">
    <source>
        <dbReference type="ARBA" id="ARBA00023015"/>
    </source>
</evidence>
<evidence type="ECO:0000256" key="3">
    <source>
        <dbReference type="ARBA" id="ARBA00023163"/>
    </source>
</evidence>
<keyword evidence="2" id="KW-0238">DNA-binding</keyword>
<dbReference type="SMART" id="SM00345">
    <property type="entry name" value="HTH_GNTR"/>
    <property type="match status" value="1"/>
</dbReference>
<dbReference type="InterPro" id="IPR036388">
    <property type="entry name" value="WH-like_DNA-bd_sf"/>
</dbReference>
<dbReference type="InterPro" id="IPR008920">
    <property type="entry name" value="TF_FadR/GntR_C"/>
</dbReference>
<dbReference type="Gene3D" id="1.10.10.10">
    <property type="entry name" value="Winged helix-like DNA-binding domain superfamily/Winged helix DNA-binding domain"/>
    <property type="match status" value="1"/>
</dbReference>
<evidence type="ECO:0000313" key="7">
    <source>
        <dbReference type="Proteomes" id="UP001073227"/>
    </source>
</evidence>
<dbReference type="Gene3D" id="1.20.120.530">
    <property type="entry name" value="GntR ligand-binding domain-like"/>
    <property type="match status" value="1"/>
</dbReference>
<dbReference type="SUPFAM" id="SSF48008">
    <property type="entry name" value="GntR ligand-binding domain-like"/>
    <property type="match status" value="1"/>
</dbReference>
<feature type="region of interest" description="Disordered" evidence="4">
    <location>
        <begin position="1"/>
        <end position="21"/>
    </location>
</feature>
<evidence type="ECO:0000313" key="6">
    <source>
        <dbReference type="EMBL" id="MCY0149278.1"/>
    </source>
</evidence>
<evidence type="ECO:0000256" key="2">
    <source>
        <dbReference type="ARBA" id="ARBA00023125"/>
    </source>
</evidence>
<organism evidence="6 7">
    <name type="scientific">Hoeflea algicola</name>
    <dbReference type="NCBI Taxonomy" id="2983763"/>
    <lineage>
        <taxon>Bacteria</taxon>
        <taxon>Pseudomonadati</taxon>
        <taxon>Pseudomonadota</taxon>
        <taxon>Alphaproteobacteria</taxon>
        <taxon>Hyphomicrobiales</taxon>
        <taxon>Rhizobiaceae</taxon>
        <taxon>Hoeflea</taxon>
    </lineage>
</organism>
<dbReference type="InterPro" id="IPR000524">
    <property type="entry name" value="Tscrpt_reg_HTH_GntR"/>
</dbReference>
<evidence type="ECO:0000256" key="4">
    <source>
        <dbReference type="SAM" id="MobiDB-lite"/>
    </source>
</evidence>